<keyword evidence="8" id="KW-1185">Reference proteome</keyword>
<dbReference type="InterPro" id="IPR051679">
    <property type="entry name" value="DASS-Related_Transporters"/>
</dbReference>
<feature type="transmembrane region" description="Helical" evidence="6">
    <location>
        <begin position="348"/>
        <end position="370"/>
    </location>
</feature>
<keyword evidence="4 6" id="KW-1133">Transmembrane helix</keyword>
<evidence type="ECO:0000256" key="3">
    <source>
        <dbReference type="ARBA" id="ARBA00022692"/>
    </source>
</evidence>
<feature type="transmembrane region" description="Helical" evidence="6">
    <location>
        <begin position="417"/>
        <end position="435"/>
    </location>
</feature>
<dbReference type="Pfam" id="PF03606">
    <property type="entry name" value="DcuC"/>
    <property type="match status" value="1"/>
</dbReference>
<feature type="transmembrane region" description="Helical" evidence="6">
    <location>
        <begin position="84"/>
        <end position="109"/>
    </location>
</feature>
<accession>A0ABT0PI78</accession>
<feature type="transmembrane region" description="Helical" evidence="6">
    <location>
        <begin position="263"/>
        <end position="279"/>
    </location>
</feature>
<gene>
    <name evidence="7" type="ORF">M3P05_14045</name>
</gene>
<dbReference type="RefSeq" id="WP_249700383.1">
    <property type="nucleotide sequence ID" value="NZ_JAMFLX010000019.1"/>
</dbReference>
<evidence type="ECO:0000313" key="8">
    <source>
        <dbReference type="Proteomes" id="UP001203338"/>
    </source>
</evidence>
<feature type="transmembrane region" description="Helical" evidence="6">
    <location>
        <begin position="146"/>
        <end position="170"/>
    </location>
</feature>
<keyword evidence="3 6" id="KW-0812">Transmembrane</keyword>
<comment type="caution">
    <text evidence="7">The sequence shown here is derived from an EMBL/GenBank/DDBJ whole genome shotgun (WGS) entry which is preliminary data.</text>
</comment>
<evidence type="ECO:0000313" key="7">
    <source>
        <dbReference type="EMBL" id="MCL6271049.1"/>
    </source>
</evidence>
<feature type="transmembrane region" description="Helical" evidence="6">
    <location>
        <begin position="7"/>
        <end position="27"/>
    </location>
</feature>
<comment type="subcellular location">
    <subcellularLocation>
        <location evidence="1">Cell membrane</location>
        <topology evidence="1">Multi-pass membrane protein</topology>
    </subcellularLocation>
</comment>
<organism evidence="7 8">
    <name type="scientific">Parendozoicomonas callyspongiae</name>
    <dbReference type="NCBI Taxonomy" id="2942213"/>
    <lineage>
        <taxon>Bacteria</taxon>
        <taxon>Pseudomonadati</taxon>
        <taxon>Pseudomonadota</taxon>
        <taxon>Gammaproteobacteria</taxon>
        <taxon>Oceanospirillales</taxon>
        <taxon>Endozoicomonadaceae</taxon>
        <taxon>Parendozoicomonas</taxon>
    </lineage>
</organism>
<feature type="transmembrane region" description="Helical" evidence="6">
    <location>
        <begin position="285"/>
        <end position="303"/>
    </location>
</feature>
<proteinExistence type="predicted"/>
<feature type="transmembrane region" description="Helical" evidence="6">
    <location>
        <begin position="315"/>
        <end position="336"/>
    </location>
</feature>
<evidence type="ECO:0000256" key="6">
    <source>
        <dbReference type="SAM" id="Phobius"/>
    </source>
</evidence>
<name>A0ABT0PI78_9GAMM</name>
<dbReference type="Proteomes" id="UP001203338">
    <property type="component" value="Unassembled WGS sequence"/>
</dbReference>
<dbReference type="PANTHER" id="PTHR43652">
    <property type="entry name" value="BASIC AMINO ACID ANTIPORTER YFCC-RELATED"/>
    <property type="match status" value="1"/>
</dbReference>
<keyword evidence="2" id="KW-1003">Cell membrane</keyword>
<feature type="transmembrane region" description="Helical" evidence="6">
    <location>
        <begin position="203"/>
        <end position="220"/>
    </location>
</feature>
<feature type="transmembrane region" description="Helical" evidence="6">
    <location>
        <begin position="377"/>
        <end position="397"/>
    </location>
</feature>
<evidence type="ECO:0000256" key="2">
    <source>
        <dbReference type="ARBA" id="ARBA00022475"/>
    </source>
</evidence>
<dbReference type="PANTHER" id="PTHR43652:SF6">
    <property type="entry name" value="ARGININE REPRESSOR"/>
    <property type="match status" value="1"/>
</dbReference>
<evidence type="ECO:0000256" key="4">
    <source>
        <dbReference type="ARBA" id="ARBA00022989"/>
    </source>
</evidence>
<evidence type="ECO:0000256" key="5">
    <source>
        <dbReference type="ARBA" id="ARBA00023136"/>
    </source>
</evidence>
<sequence length="465" mass="49728">MKQFSFPSAYTILVAIIIFVAILTWIVPAGQYQTKMDDALGRDVPIAGTYHEVEPNPQGFEDVVLAPIAGFYDPDSYEANGIDVALFVLFIGGFLAVVTKTGAIDAGIAAAMSSMAGKEKWMIPILMFLFSLGGTIYGMAEETLPFYLLLLPVMISAGYDSLTAVAVIMVGAGMGTLGSTVNPFATVIGSDAAGVSFTEGLNLRLAIYAIGLILCIAYVMRYAEKVKRDSGLSLVASQYDENREHFLASAGEEVPELNGQRKLILLLFIVAFGIMIWGVSSQGWWMARMSGLFLVMSIIVGFVGRLSEKEFTDTFVAGAADLLGVALVIGVARGIVVVMNGGLITDTILFWAEQAISGLSAVAFINVMYWIQFVLSFFVPSTSGLAVLTMPIMAPLADFSDVARDLVVTAYQSASGVVNLVTPTSGVVMGGLAIARVSYDKWIRFVWPLLIILSVLVMILLSVSA</sequence>
<dbReference type="InterPro" id="IPR018385">
    <property type="entry name" value="C4_dicarb_anaerob_car-like"/>
</dbReference>
<feature type="transmembrane region" description="Helical" evidence="6">
    <location>
        <begin position="442"/>
        <end position="463"/>
    </location>
</feature>
<feature type="transmembrane region" description="Helical" evidence="6">
    <location>
        <begin position="121"/>
        <end position="140"/>
    </location>
</feature>
<dbReference type="EMBL" id="JAMFLX010000019">
    <property type="protein sequence ID" value="MCL6271049.1"/>
    <property type="molecule type" value="Genomic_DNA"/>
</dbReference>
<evidence type="ECO:0000256" key="1">
    <source>
        <dbReference type="ARBA" id="ARBA00004651"/>
    </source>
</evidence>
<reference evidence="7 8" key="1">
    <citation type="submission" date="2022-05" db="EMBL/GenBank/DDBJ databases">
        <authorList>
            <person name="Park J.-S."/>
        </authorList>
    </citation>
    <scope>NUCLEOTIDE SEQUENCE [LARGE SCALE GENOMIC DNA]</scope>
    <source>
        <strain evidence="7 8">2012CJ34-2</strain>
    </source>
</reference>
<protein>
    <submittedName>
        <fullName evidence="7">YfcC family protein</fullName>
    </submittedName>
</protein>
<keyword evidence="5 6" id="KW-0472">Membrane</keyword>